<dbReference type="Proteomes" id="UP000076623">
    <property type="component" value="Chromosome"/>
</dbReference>
<keyword evidence="3" id="KW-1185">Reference proteome</keyword>
<feature type="transmembrane region" description="Helical" evidence="1">
    <location>
        <begin position="116"/>
        <end position="135"/>
    </location>
</feature>
<name>A0A160IP95_9BACL</name>
<dbReference type="AlphaFoldDB" id="A0A160IP95"/>
<keyword evidence="1" id="KW-0472">Membrane</keyword>
<organism evidence="2 3">
    <name type="scientific">Fictibacillus phosphorivorans</name>
    <dbReference type="NCBI Taxonomy" id="1221500"/>
    <lineage>
        <taxon>Bacteria</taxon>
        <taxon>Bacillati</taxon>
        <taxon>Bacillota</taxon>
        <taxon>Bacilli</taxon>
        <taxon>Bacillales</taxon>
        <taxon>Fictibacillaceae</taxon>
        <taxon>Fictibacillus</taxon>
    </lineage>
</organism>
<dbReference type="RefSeq" id="WP_066395153.1">
    <property type="nucleotide sequence ID" value="NZ_CP015378.1"/>
</dbReference>
<dbReference type="STRING" id="1221500.ABE65_011950"/>
<reference evidence="2 3" key="1">
    <citation type="submission" date="2016-04" db="EMBL/GenBank/DDBJ databases">
        <title>Complete genome sequence of Fictibacillus phosphorivorans G25-29, a strain toxic to nematodes.</title>
        <authorList>
            <person name="Zheng Z."/>
        </authorList>
    </citation>
    <scope>NUCLEOTIDE SEQUENCE [LARGE SCALE GENOMIC DNA]</scope>
    <source>
        <strain evidence="2 3">G25-29</strain>
    </source>
</reference>
<sequence>MLKQMYQSPLFNSFLILCFGLIMIGEHYPEHVPSWIIIDPMVLGIPILIIIGVIPFYNKRNPHDAVKASIIPMELREEDEGMQWITFKATRKVYIFYAFAIPIGITLTAYLNHITYFPIILFVVMGILQYIIYWTSMHKYK</sequence>
<protein>
    <recommendedName>
        <fullName evidence="4">MFS transporter</fullName>
    </recommendedName>
</protein>
<evidence type="ECO:0008006" key="4">
    <source>
        <dbReference type="Google" id="ProtNLM"/>
    </source>
</evidence>
<feature type="transmembrane region" description="Helical" evidence="1">
    <location>
        <begin position="34"/>
        <end position="57"/>
    </location>
</feature>
<feature type="transmembrane region" description="Helical" evidence="1">
    <location>
        <begin position="9"/>
        <end position="28"/>
    </location>
</feature>
<accession>A0A160IP95</accession>
<dbReference type="KEGG" id="fpn:ABE65_011950"/>
<gene>
    <name evidence="2" type="ORF">ABE65_011950</name>
</gene>
<evidence type="ECO:0000313" key="2">
    <source>
        <dbReference type="EMBL" id="ANC77472.1"/>
    </source>
</evidence>
<dbReference type="EMBL" id="CP015378">
    <property type="protein sequence ID" value="ANC77472.1"/>
    <property type="molecule type" value="Genomic_DNA"/>
</dbReference>
<evidence type="ECO:0000313" key="3">
    <source>
        <dbReference type="Proteomes" id="UP000076623"/>
    </source>
</evidence>
<proteinExistence type="predicted"/>
<keyword evidence="1" id="KW-1133">Transmembrane helix</keyword>
<feature type="transmembrane region" description="Helical" evidence="1">
    <location>
        <begin position="93"/>
        <end position="110"/>
    </location>
</feature>
<evidence type="ECO:0000256" key="1">
    <source>
        <dbReference type="SAM" id="Phobius"/>
    </source>
</evidence>
<keyword evidence="1" id="KW-0812">Transmembrane</keyword>